<feature type="region of interest" description="Disordered" evidence="3">
    <location>
        <begin position="174"/>
        <end position="292"/>
    </location>
</feature>
<dbReference type="GO" id="GO:0008270">
    <property type="term" value="F:zinc ion binding"/>
    <property type="evidence" value="ECO:0007669"/>
    <property type="project" value="UniProtKB-KW"/>
</dbReference>
<feature type="compositionally biased region" description="Polar residues" evidence="3">
    <location>
        <begin position="911"/>
        <end position="926"/>
    </location>
</feature>
<evidence type="ECO:0000313" key="6">
    <source>
        <dbReference type="Proteomes" id="UP001295740"/>
    </source>
</evidence>
<feature type="compositionally biased region" description="Polar residues" evidence="3">
    <location>
        <begin position="111"/>
        <end position="124"/>
    </location>
</feature>
<feature type="region of interest" description="Disordered" evidence="3">
    <location>
        <begin position="89"/>
        <end position="124"/>
    </location>
</feature>
<feature type="region of interest" description="Disordered" evidence="3">
    <location>
        <begin position="362"/>
        <end position="424"/>
    </location>
</feature>
<gene>
    <name evidence="5" type="ORF">KHLLAP_LOCUS4517</name>
</gene>
<dbReference type="EMBL" id="CAUWAG010000006">
    <property type="protein sequence ID" value="CAJ2504049.1"/>
    <property type="molecule type" value="Genomic_DNA"/>
</dbReference>
<feature type="compositionally biased region" description="Polar residues" evidence="3">
    <location>
        <begin position="259"/>
        <end position="292"/>
    </location>
</feature>
<protein>
    <submittedName>
        <fullName evidence="5">Uu.00g114430.m01.CDS01</fullName>
    </submittedName>
</protein>
<feature type="coiled-coil region" evidence="2">
    <location>
        <begin position="820"/>
        <end position="854"/>
    </location>
</feature>
<keyword evidence="1" id="KW-0479">Metal-binding</keyword>
<sequence length="1286" mass="137526">MSDHPYPRGQFAPSQQPPPSSTHQPVLPNAPIPYLGNPNTGGVAPNNYAAINSSFQYNANRIPGLGLGGPSVSSTPNRFENISWHALAQVPDPNTFPPPSQERTLGVDPKQPTQQDHTLGRNQVASQPIRQPISSALEEGELSEGEFEDLYEPQAPANVSVPAAKQIIPPRILENHSGRAGGTDGSSIYNAESPRAKPAINSTSTSIPEAERDVTPIEQWAPANRERDRSGSYSPYLSPREIQRKLPVAKGAPRDARIASSQHPLPTSFETNSSSTQQTSIASFSNGLSRTGPVINNNMNTPSDTANGSAIAAPLSFQSPSEAKKKAQEAILGLWPLKVRYQDYIEEGIDESTVKSLFTDLGLDTSVPKPTSASISKTVRDSQVVPGAAESALKDSPRDQTAERLPPTNAIQPPVDGTNGSPTASKAIEVKTAAKTAAEERKDKIARKLAAKAQKPTSTVPPPAPAAPAINAVPATAAPAVTAVPAVPAAPTTPVAPTPPVVAAVAASPPVNGSSAKPKTRAETNALLQQKLARIKKAQAQAAADKVLASLNEVTDDISSAITAPNTSGNERGIGSPAKPTPTPLAPQAINRRSASTELRGPSKDGNIPGLFLSSLPTPQPLQTPNRNLKRPVASDFDNYSTRGEPKRTRTQETLIIDVSDDEDVEMEIGSPADEPATPTEVDDSSNRKTSLGAYPPLSDPTSRPQRSSPALSAAPTPPQGGSKLGMLHKRIEEAKLMIAKAEAKKAAQRAVQGNARRSSTLPPSQAQSPRVVAAEADTEALQVMRLPKVAEVKAQTLTMTAERRDRIASYELRLVDATLQEKQVKLKQIVAEAAQLELELQAGFNKRQKLAAEMEDFVLTPLGEVPDSDSQSPPITTITNGAAQSLEPIQRQLLDEQEIVSSQAWRASLINSQPPVDGTTVSRQASADKEPISGLQNPPTAPAKTNDADFHPPSPSSPQTDEPLRLSNEVNDFAQGDLTHPPAEKDGSLRNAPAEASEQQPEHDESMPDAAAEALEPQPEHGGSMPDAAAEPSEPQPQRPDVDSDEADIPMQTSAAELSQSDEDSYEPLPAQISNVHDAQVTDIENTEVKHVLPQHGCSPLTSSQVVDQIPDEPNPTSLPEEPVQPEPEKASGEDEQHSVLSSGDLMNYQSPLGYFRAYRFHPQFFEEVPGGLKSMTYSSRIDPMRPVCPDILAGDQCPRGHQCQYQHFENMVLPDAEIITQLGSADMFTGDTRTRFIEGLKQVLNELKRNKVKDFDRITKAIVKHRQGFLDDKTKLLHLDAGAS</sequence>
<evidence type="ECO:0000256" key="1">
    <source>
        <dbReference type="PROSITE-ProRule" id="PRU00723"/>
    </source>
</evidence>
<keyword evidence="2" id="KW-0175">Coiled coil</keyword>
<organism evidence="5 6">
    <name type="scientific">Anthostomella pinea</name>
    <dbReference type="NCBI Taxonomy" id="933095"/>
    <lineage>
        <taxon>Eukaryota</taxon>
        <taxon>Fungi</taxon>
        <taxon>Dikarya</taxon>
        <taxon>Ascomycota</taxon>
        <taxon>Pezizomycotina</taxon>
        <taxon>Sordariomycetes</taxon>
        <taxon>Xylariomycetidae</taxon>
        <taxon>Xylariales</taxon>
        <taxon>Xylariaceae</taxon>
        <taxon>Anthostomella</taxon>
    </lineage>
</organism>
<feature type="domain" description="C3H1-type" evidence="4">
    <location>
        <begin position="1184"/>
        <end position="1212"/>
    </location>
</feature>
<evidence type="ECO:0000313" key="5">
    <source>
        <dbReference type="EMBL" id="CAJ2504049.1"/>
    </source>
</evidence>
<feature type="region of interest" description="Disordered" evidence="3">
    <location>
        <begin position="561"/>
        <end position="725"/>
    </location>
</feature>
<feature type="region of interest" description="Disordered" evidence="3">
    <location>
        <begin position="749"/>
        <end position="771"/>
    </location>
</feature>
<feature type="zinc finger region" description="C3H1-type" evidence="1">
    <location>
        <begin position="1184"/>
        <end position="1212"/>
    </location>
</feature>
<evidence type="ECO:0000256" key="2">
    <source>
        <dbReference type="SAM" id="Coils"/>
    </source>
</evidence>
<feature type="region of interest" description="Disordered" evidence="3">
    <location>
        <begin position="911"/>
        <end position="1070"/>
    </location>
</feature>
<dbReference type="PROSITE" id="PS50103">
    <property type="entry name" value="ZF_C3H1"/>
    <property type="match status" value="1"/>
</dbReference>
<reference evidence="5" key="1">
    <citation type="submission" date="2023-10" db="EMBL/GenBank/DDBJ databases">
        <authorList>
            <person name="Hackl T."/>
        </authorList>
    </citation>
    <scope>NUCLEOTIDE SEQUENCE</scope>
</reference>
<feature type="compositionally biased region" description="Polar residues" evidence="3">
    <location>
        <begin position="756"/>
        <end position="769"/>
    </location>
</feature>
<dbReference type="InterPro" id="IPR000571">
    <property type="entry name" value="Znf_CCCH"/>
</dbReference>
<accession>A0AAI8YGM5</accession>
<feature type="compositionally biased region" description="Polar residues" evidence="3">
    <location>
        <begin position="368"/>
        <end position="377"/>
    </location>
</feature>
<evidence type="ECO:0000256" key="3">
    <source>
        <dbReference type="SAM" id="MobiDB-lite"/>
    </source>
</evidence>
<dbReference type="Proteomes" id="UP001295740">
    <property type="component" value="Unassembled WGS sequence"/>
</dbReference>
<keyword evidence="1" id="KW-0863">Zinc-finger</keyword>
<name>A0AAI8YGM5_9PEZI</name>
<feature type="region of interest" description="Disordered" evidence="3">
    <location>
        <begin position="1095"/>
        <end position="1138"/>
    </location>
</feature>
<feature type="compositionally biased region" description="Polar residues" evidence="3">
    <location>
        <begin position="615"/>
        <end position="627"/>
    </location>
</feature>
<keyword evidence="6" id="KW-1185">Reference proteome</keyword>
<feature type="compositionally biased region" description="Polar residues" evidence="3">
    <location>
        <begin position="561"/>
        <end position="570"/>
    </location>
</feature>
<evidence type="ECO:0000259" key="4">
    <source>
        <dbReference type="PROSITE" id="PS50103"/>
    </source>
</evidence>
<feature type="region of interest" description="Disordered" evidence="3">
    <location>
        <begin position="1"/>
        <end position="46"/>
    </location>
</feature>
<proteinExistence type="predicted"/>
<feature type="compositionally biased region" description="Basic and acidic residues" evidence="3">
    <location>
        <begin position="1128"/>
        <end position="1138"/>
    </location>
</feature>
<keyword evidence="1" id="KW-0862">Zinc</keyword>
<feature type="compositionally biased region" description="Basic and acidic residues" evidence="3">
    <location>
        <begin position="392"/>
        <end position="402"/>
    </location>
</feature>
<comment type="caution">
    <text evidence="5">The sequence shown here is derived from an EMBL/GenBank/DDBJ whole genome shotgun (WGS) entry which is preliminary data.</text>
</comment>